<evidence type="ECO:0000313" key="2">
    <source>
        <dbReference type="Proteomes" id="UP001233999"/>
    </source>
</evidence>
<dbReference type="Proteomes" id="UP001233999">
    <property type="component" value="Unassembled WGS sequence"/>
</dbReference>
<feature type="non-terminal residue" evidence="1">
    <location>
        <position position="1"/>
    </location>
</feature>
<dbReference type="AlphaFoldDB" id="A0AAD7ZQ93"/>
<gene>
    <name evidence="1" type="ORF">L9F63_021092</name>
</gene>
<keyword evidence="2" id="KW-1185">Reference proteome</keyword>
<reference evidence="1" key="1">
    <citation type="journal article" date="2023" name="IScience">
        <title>Live-bearing cockroach genome reveals convergent evolutionary mechanisms linked to viviparity in insects and beyond.</title>
        <authorList>
            <person name="Fouks B."/>
            <person name="Harrison M.C."/>
            <person name="Mikhailova A.A."/>
            <person name="Marchal E."/>
            <person name="English S."/>
            <person name="Carruthers M."/>
            <person name="Jennings E.C."/>
            <person name="Chiamaka E.L."/>
            <person name="Frigard R.A."/>
            <person name="Pippel M."/>
            <person name="Attardo G.M."/>
            <person name="Benoit J.B."/>
            <person name="Bornberg-Bauer E."/>
            <person name="Tobe S.S."/>
        </authorList>
    </citation>
    <scope>NUCLEOTIDE SEQUENCE</scope>
    <source>
        <strain evidence="1">Stay&amp;Tobe</strain>
    </source>
</reference>
<proteinExistence type="predicted"/>
<protein>
    <submittedName>
        <fullName evidence="1">Uncharacterized protein</fullName>
    </submittedName>
</protein>
<dbReference type="EMBL" id="JASPKZ010007393">
    <property type="protein sequence ID" value="KAJ9584566.1"/>
    <property type="molecule type" value="Genomic_DNA"/>
</dbReference>
<name>A0AAD7ZQ93_DIPPU</name>
<feature type="non-terminal residue" evidence="1">
    <location>
        <position position="78"/>
    </location>
</feature>
<accession>A0AAD7ZQ93</accession>
<reference evidence="1" key="2">
    <citation type="submission" date="2023-05" db="EMBL/GenBank/DDBJ databases">
        <authorList>
            <person name="Fouks B."/>
        </authorList>
    </citation>
    <scope>NUCLEOTIDE SEQUENCE</scope>
    <source>
        <strain evidence="1">Stay&amp;Tobe</strain>
        <tissue evidence="1">Testes</tissue>
    </source>
</reference>
<sequence length="78" mass="9210">TSNLRKESSVQFVFAVRSAEELKYKTTHKQEAQGVLWRRKISLYFSFYLIGFNHVVASNRSVLMEKLVIFMVFAWIFS</sequence>
<organism evidence="1 2">
    <name type="scientific">Diploptera punctata</name>
    <name type="common">Pacific beetle cockroach</name>
    <dbReference type="NCBI Taxonomy" id="6984"/>
    <lineage>
        <taxon>Eukaryota</taxon>
        <taxon>Metazoa</taxon>
        <taxon>Ecdysozoa</taxon>
        <taxon>Arthropoda</taxon>
        <taxon>Hexapoda</taxon>
        <taxon>Insecta</taxon>
        <taxon>Pterygota</taxon>
        <taxon>Neoptera</taxon>
        <taxon>Polyneoptera</taxon>
        <taxon>Dictyoptera</taxon>
        <taxon>Blattodea</taxon>
        <taxon>Blaberoidea</taxon>
        <taxon>Blaberidae</taxon>
        <taxon>Diplopterinae</taxon>
        <taxon>Diploptera</taxon>
    </lineage>
</organism>
<evidence type="ECO:0000313" key="1">
    <source>
        <dbReference type="EMBL" id="KAJ9584566.1"/>
    </source>
</evidence>
<comment type="caution">
    <text evidence="1">The sequence shown here is derived from an EMBL/GenBank/DDBJ whole genome shotgun (WGS) entry which is preliminary data.</text>
</comment>